<dbReference type="RefSeq" id="WP_380012118.1">
    <property type="nucleotide sequence ID" value="NZ_JBHLYR010000048.1"/>
</dbReference>
<gene>
    <name evidence="2" type="ORF">ACFFLM_15560</name>
</gene>
<evidence type="ECO:0000313" key="2">
    <source>
        <dbReference type="EMBL" id="MFB9993385.1"/>
    </source>
</evidence>
<organism evidence="2 3">
    <name type="scientific">Deinococcus oregonensis</name>
    <dbReference type="NCBI Taxonomy" id="1805970"/>
    <lineage>
        <taxon>Bacteria</taxon>
        <taxon>Thermotogati</taxon>
        <taxon>Deinococcota</taxon>
        <taxon>Deinococci</taxon>
        <taxon>Deinococcales</taxon>
        <taxon>Deinococcaceae</taxon>
        <taxon>Deinococcus</taxon>
    </lineage>
</organism>
<dbReference type="Pfam" id="PF13471">
    <property type="entry name" value="Transglut_core3"/>
    <property type="match status" value="1"/>
</dbReference>
<proteinExistence type="predicted"/>
<comment type="caution">
    <text evidence="2">The sequence shown here is derived from an EMBL/GenBank/DDBJ whole genome shotgun (WGS) entry which is preliminary data.</text>
</comment>
<dbReference type="InterPro" id="IPR032708">
    <property type="entry name" value="McjB_C"/>
</dbReference>
<dbReference type="Proteomes" id="UP001589733">
    <property type="component" value="Unassembled WGS sequence"/>
</dbReference>
<evidence type="ECO:0000313" key="3">
    <source>
        <dbReference type="Proteomes" id="UP001589733"/>
    </source>
</evidence>
<evidence type="ECO:0000259" key="1">
    <source>
        <dbReference type="Pfam" id="PF13471"/>
    </source>
</evidence>
<sequence length="440" mass="49530">MTPLDRQAIVRALTTDPPHVTEADVPHLLQVQVAGEVRVRLPAGHPLRAKLQHQHLQLGLRHAAIRAELRPLLAAWAREGIPALLFKGFALAEFEYATPGERFYGDVDVLLPSDPVQLTRAVHVALAQGWCSDGLHARPERWTHESAHLYGTHTRIDLHRFALFWAAGPQEKVRAITEAVWERAQPADWKGILIWRPHPEDALVVNLALARQWGGDIGHLKAADYSDARLLLSNYDLSWEMLDDRAQSLGGVHTWAAFRSSCDPRRQHFAWTTQAEEQLTAAAQRDGHHTPQARRTLWWAVLPQRLQKASQLPGLLPDMLAAWNAVRSGGDPREHLNRWTPDTSRPMTSLAVENVVGGVRLLTKLFYPRQSLRGTCLPRAYATYRALRRRGYPVVFVSGVRRGSQGIEGHAWVEGAQGSLESYGEPLNHLRFKQVLKYPE</sequence>
<feature type="domain" description="Microcin J25-processing protein McjB C-terminal" evidence="1">
    <location>
        <begin position="339"/>
        <end position="435"/>
    </location>
</feature>
<keyword evidence="3" id="KW-1185">Reference proteome</keyword>
<dbReference type="InterPro" id="IPR039498">
    <property type="entry name" value="NTP_transf_5"/>
</dbReference>
<dbReference type="InterPro" id="IPR053521">
    <property type="entry name" value="McjB-like"/>
</dbReference>
<dbReference type="Pfam" id="PF14907">
    <property type="entry name" value="NTP_transf_5"/>
    <property type="match status" value="1"/>
</dbReference>
<dbReference type="EMBL" id="JBHLYR010000048">
    <property type="protein sequence ID" value="MFB9993385.1"/>
    <property type="molecule type" value="Genomic_DNA"/>
</dbReference>
<name>A0ABV6B115_9DEIO</name>
<dbReference type="NCBIfam" id="NF033537">
    <property type="entry name" value="lasso_biosyn_B2"/>
    <property type="match status" value="1"/>
</dbReference>
<protein>
    <submittedName>
        <fullName evidence="2">Lasso peptide biosynthesis B2 protein</fullName>
    </submittedName>
</protein>
<accession>A0ABV6B115</accession>
<reference evidence="2 3" key="1">
    <citation type="submission" date="2024-09" db="EMBL/GenBank/DDBJ databases">
        <authorList>
            <person name="Sun Q."/>
            <person name="Mori K."/>
        </authorList>
    </citation>
    <scope>NUCLEOTIDE SEQUENCE [LARGE SCALE GENOMIC DNA]</scope>
    <source>
        <strain evidence="2 3">JCM 13503</strain>
    </source>
</reference>